<dbReference type="Gene3D" id="3.20.20.30">
    <property type="entry name" value="Luciferase-like domain"/>
    <property type="match status" value="1"/>
</dbReference>
<keyword evidence="3" id="KW-0560">Oxidoreductase</keyword>
<reference evidence="6 7" key="1">
    <citation type="submission" date="2019-06" db="EMBL/GenBank/DDBJ databases">
        <title>New taxonomy in bacterial strain CC-CFT640, isolated from vineyard.</title>
        <authorList>
            <person name="Lin S.-Y."/>
            <person name="Tsai C.-F."/>
            <person name="Young C.-C."/>
        </authorList>
    </citation>
    <scope>NUCLEOTIDE SEQUENCE [LARGE SCALE GENOMIC DNA]</scope>
    <source>
        <strain evidence="6 7">CC-CFT640</strain>
    </source>
</reference>
<protein>
    <submittedName>
        <fullName evidence="6">LLM class F420-dependent oxidoreductase</fullName>
    </submittedName>
</protein>
<feature type="domain" description="Luciferase-like" evidence="5">
    <location>
        <begin position="46"/>
        <end position="300"/>
    </location>
</feature>
<organism evidence="6 7">
    <name type="scientific">Vineibacter terrae</name>
    <dbReference type="NCBI Taxonomy" id="2586908"/>
    <lineage>
        <taxon>Bacteria</taxon>
        <taxon>Pseudomonadati</taxon>
        <taxon>Pseudomonadota</taxon>
        <taxon>Alphaproteobacteria</taxon>
        <taxon>Hyphomicrobiales</taxon>
        <taxon>Vineibacter</taxon>
    </lineage>
</organism>
<evidence type="ECO:0000256" key="2">
    <source>
        <dbReference type="ARBA" id="ARBA00022643"/>
    </source>
</evidence>
<dbReference type="Pfam" id="PF00296">
    <property type="entry name" value="Bac_luciferase"/>
    <property type="match status" value="1"/>
</dbReference>
<dbReference type="InterPro" id="IPR011251">
    <property type="entry name" value="Luciferase-like_dom"/>
</dbReference>
<evidence type="ECO:0000256" key="1">
    <source>
        <dbReference type="ARBA" id="ARBA00022630"/>
    </source>
</evidence>
<dbReference type="GO" id="GO:0008726">
    <property type="term" value="F:alkanesulfonate monooxygenase activity"/>
    <property type="evidence" value="ECO:0007669"/>
    <property type="project" value="TreeGrafter"/>
</dbReference>
<dbReference type="NCBIfam" id="TIGR03619">
    <property type="entry name" value="F420_Rv2161c"/>
    <property type="match status" value="1"/>
</dbReference>
<evidence type="ECO:0000256" key="4">
    <source>
        <dbReference type="ARBA" id="ARBA00023033"/>
    </source>
</evidence>
<sequence length="364" mass="40025">MIVYIDPPPVMLASTSPGRVGAGLAPLPGTGHPGPRRPCNIREGSMKFGIHNPSWLFGSDPAEIFEAVKAKAQWAENHGFCWFSVMDHLIQIANVGAPDEPFVEGWTVLSGLAAVTQRIRLATLVSSVHYRNPTHLAKIAAGVDLISRGRLTFGIGAGWFETEYRQYGWEFPPRPAVRIRQMEEAVRLIIAMWTQKRTTFEGKYFQARDAILEPKPIQKPHPPVMIGGGGEQLTLRAVARLADACNVGGSPEMVRHKLDVLRRHCEAEQRNYDDIERTNIIGFVLARDEAALAAKRRRLALPDQYAGFAGTVPQVIDLIGRYQDAGVQLLISSAYKNDVETIELLAADVMPRFADGASGTARIG</sequence>
<dbReference type="InterPro" id="IPR019952">
    <property type="entry name" value="F420_OxRdatse_Rv1855c_pred"/>
</dbReference>
<evidence type="ECO:0000313" key="7">
    <source>
        <dbReference type="Proteomes" id="UP000321638"/>
    </source>
</evidence>
<comment type="caution">
    <text evidence="6">The sequence shown here is derived from an EMBL/GenBank/DDBJ whole genome shotgun (WGS) entry which is preliminary data.</text>
</comment>
<dbReference type="SUPFAM" id="SSF51679">
    <property type="entry name" value="Bacterial luciferase-like"/>
    <property type="match status" value="1"/>
</dbReference>
<keyword evidence="2" id="KW-0288">FMN</keyword>
<dbReference type="InterPro" id="IPR019921">
    <property type="entry name" value="Lucif-like_OxRdtase_Rv2161c"/>
</dbReference>
<name>A0A5C8PGI4_9HYPH</name>
<evidence type="ECO:0000313" key="6">
    <source>
        <dbReference type="EMBL" id="TXL72457.1"/>
    </source>
</evidence>
<accession>A0A5C8PGI4</accession>
<dbReference type="InterPro" id="IPR036661">
    <property type="entry name" value="Luciferase-like_sf"/>
</dbReference>
<dbReference type="Proteomes" id="UP000321638">
    <property type="component" value="Unassembled WGS sequence"/>
</dbReference>
<dbReference type="NCBIfam" id="TIGR03560">
    <property type="entry name" value="F420_Rv1855c"/>
    <property type="match status" value="1"/>
</dbReference>
<gene>
    <name evidence="6" type="ORF">FHP25_25815</name>
</gene>
<dbReference type="GO" id="GO:0046306">
    <property type="term" value="P:alkanesulfonate catabolic process"/>
    <property type="evidence" value="ECO:0007669"/>
    <property type="project" value="TreeGrafter"/>
</dbReference>
<keyword evidence="4" id="KW-0503">Monooxygenase</keyword>
<dbReference type="InterPro" id="IPR050172">
    <property type="entry name" value="SsuD_RutA_monooxygenase"/>
</dbReference>
<dbReference type="AlphaFoldDB" id="A0A5C8PGI4"/>
<dbReference type="OrthoDB" id="9814695at2"/>
<evidence type="ECO:0000259" key="5">
    <source>
        <dbReference type="Pfam" id="PF00296"/>
    </source>
</evidence>
<keyword evidence="1" id="KW-0285">Flavoprotein</keyword>
<evidence type="ECO:0000256" key="3">
    <source>
        <dbReference type="ARBA" id="ARBA00023002"/>
    </source>
</evidence>
<proteinExistence type="predicted"/>
<dbReference type="PANTHER" id="PTHR42847">
    <property type="entry name" value="ALKANESULFONATE MONOOXYGENASE"/>
    <property type="match status" value="1"/>
</dbReference>
<keyword evidence="7" id="KW-1185">Reference proteome</keyword>
<dbReference type="EMBL" id="VDUZ01000033">
    <property type="protein sequence ID" value="TXL72457.1"/>
    <property type="molecule type" value="Genomic_DNA"/>
</dbReference>
<dbReference type="PANTHER" id="PTHR42847:SF8">
    <property type="entry name" value="CONSERVED PROTEIN"/>
    <property type="match status" value="1"/>
</dbReference>